<accession>A0A1M3TIU7</accession>
<sequence>MAEKKDPLFIGETFGSCFTIGIAGGCVCLWTVHTRVIFMAESRRKPQPPDCSLRSLRSDACVIDKPPGLFLSFAVSMFIIAHWLRRIHIWLTCTTSA</sequence>
<gene>
    <name evidence="2" type="ORF">ASPFODRAFT_610077</name>
</gene>
<dbReference type="EMBL" id="KV878241">
    <property type="protein sequence ID" value="OJZ86695.1"/>
    <property type="molecule type" value="Genomic_DNA"/>
</dbReference>
<protein>
    <submittedName>
        <fullName evidence="2">Uncharacterized protein</fullName>
    </submittedName>
</protein>
<feature type="transmembrane region" description="Helical" evidence="1">
    <location>
        <begin position="7"/>
        <end position="32"/>
    </location>
</feature>
<keyword evidence="1" id="KW-1133">Transmembrane helix</keyword>
<evidence type="ECO:0000313" key="3">
    <source>
        <dbReference type="Proteomes" id="UP000184063"/>
    </source>
</evidence>
<evidence type="ECO:0000256" key="1">
    <source>
        <dbReference type="SAM" id="Phobius"/>
    </source>
</evidence>
<keyword evidence="1" id="KW-0812">Transmembrane</keyword>
<dbReference type="VEuPathDB" id="FungiDB:ASPFODRAFT_610077"/>
<keyword evidence="1" id="KW-0472">Membrane</keyword>
<dbReference type="AlphaFoldDB" id="A0A1M3TIU7"/>
<dbReference type="Proteomes" id="UP000184063">
    <property type="component" value="Unassembled WGS sequence"/>
</dbReference>
<reference evidence="3" key="1">
    <citation type="journal article" date="2017" name="Genome Biol.">
        <title>Comparative genomics reveals high biological diversity and specific adaptations in the industrially and medically important fungal genus Aspergillus.</title>
        <authorList>
            <person name="de Vries R.P."/>
            <person name="Riley R."/>
            <person name="Wiebenga A."/>
            <person name="Aguilar-Osorio G."/>
            <person name="Amillis S."/>
            <person name="Uchima C.A."/>
            <person name="Anderluh G."/>
            <person name="Asadollahi M."/>
            <person name="Askin M."/>
            <person name="Barry K."/>
            <person name="Battaglia E."/>
            <person name="Bayram O."/>
            <person name="Benocci T."/>
            <person name="Braus-Stromeyer S.A."/>
            <person name="Caldana C."/>
            <person name="Canovas D."/>
            <person name="Cerqueira G.C."/>
            <person name="Chen F."/>
            <person name="Chen W."/>
            <person name="Choi C."/>
            <person name="Clum A."/>
            <person name="Dos Santos R.A."/>
            <person name="Damasio A.R."/>
            <person name="Diallinas G."/>
            <person name="Emri T."/>
            <person name="Fekete E."/>
            <person name="Flipphi M."/>
            <person name="Freyberg S."/>
            <person name="Gallo A."/>
            <person name="Gournas C."/>
            <person name="Habgood R."/>
            <person name="Hainaut M."/>
            <person name="Harispe M.L."/>
            <person name="Henrissat B."/>
            <person name="Hilden K.S."/>
            <person name="Hope R."/>
            <person name="Hossain A."/>
            <person name="Karabika E."/>
            <person name="Karaffa L."/>
            <person name="Karanyi Z."/>
            <person name="Krasevec N."/>
            <person name="Kuo A."/>
            <person name="Kusch H."/>
            <person name="LaButti K."/>
            <person name="Lagendijk E.L."/>
            <person name="Lapidus A."/>
            <person name="Levasseur A."/>
            <person name="Lindquist E."/>
            <person name="Lipzen A."/>
            <person name="Logrieco A.F."/>
            <person name="MacCabe A."/>
            <person name="Maekelae M.R."/>
            <person name="Malavazi I."/>
            <person name="Melin P."/>
            <person name="Meyer V."/>
            <person name="Mielnichuk N."/>
            <person name="Miskei M."/>
            <person name="Molnar A.P."/>
            <person name="Mule G."/>
            <person name="Ngan C.Y."/>
            <person name="Orejas M."/>
            <person name="Orosz E."/>
            <person name="Ouedraogo J.P."/>
            <person name="Overkamp K.M."/>
            <person name="Park H.-S."/>
            <person name="Perrone G."/>
            <person name="Piumi F."/>
            <person name="Punt P.J."/>
            <person name="Ram A.F."/>
            <person name="Ramon A."/>
            <person name="Rauscher S."/>
            <person name="Record E."/>
            <person name="Riano-Pachon D.M."/>
            <person name="Robert V."/>
            <person name="Roehrig J."/>
            <person name="Ruller R."/>
            <person name="Salamov A."/>
            <person name="Salih N.S."/>
            <person name="Samson R.A."/>
            <person name="Sandor E."/>
            <person name="Sanguinetti M."/>
            <person name="Schuetze T."/>
            <person name="Sepcic K."/>
            <person name="Shelest E."/>
            <person name="Sherlock G."/>
            <person name="Sophianopoulou V."/>
            <person name="Squina F.M."/>
            <person name="Sun H."/>
            <person name="Susca A."/>
            <person name="Todd R.B."/>
            <person name="Tsang A."/>
            <person name="Unkles S.E."/>
            <person name="van de Wiele N."/>
            <person name="van Rossen-Uffink D."/>
            <person name="Oliveira J.V."/>
            <person name="Vesth T.C."/>
            <person name="Visser J."/>
            <person name="Yu J.-H."/>
            <person name="Zhou M."/>
            <person name="Andersen M.R."/>
            <person name="Archer D.B."/>
            <person name="Baker S.E."/>
            <person name="Benoit I."/>
            <person name="Brakhage A.A."/>
            <person name="Braus G.H."/>
            <person name="Fischer R."/>
            <person name="Frisvad J.C."/>
            <person name="Goldman G.H."/>
            <person name="Houbraken J."/>
            <person name="Oakley B."/>
            <person name="Pocsi I."/>
            <person name="Scazzocchio C."/>
            <person name="Seiboth B."/>
            <person name="vanKuyk P.A."/>
            <person name="Wortman J."/>
            <person name="Dyer P.S."/>
            <person name="Grigoriev I.V."/>
        </authorList>
    </citation>
    <scope>NUCLEOTIDE SEQUENCE [LARGE SCALE GENOMIC DNA]</scope>
    <source>
        <strain evidence="3">CBS 106.47</strain>
    </source>
</reference>
<evidence type="ECO:0000313" key="2">
    <source>
        <dbReference type="EMBL" id="OJZ86695.1"/>
    </source>
</evidence>
<name>A0A1M3TIU7_ASPLC</name>
<dbReference type="PROSITE" id="PS51257">
    <property type="entry name" value="PROKAR_LIPOPROTEIN"/>
    <property type="match status" value="1"/>
</dbReference>
<proteinExistence type="predicted"/>
<organism evidence="2 3">
    <name type="scientific">Aspergillus luchuensis (strain CBS 106.47)</name>
    <dbReference type="NCBI Taxonomy" id="1137211"/>
    <lineage>
        <taxon>Eukaryota</taxon>
        <taxon>Fungi</taxon>
        <taxon>Dikarya</taxon>
        <taxon>Ascomycota</taxon>
        <taxon>Pezizomycotina</taxon>
        <taxon>Eurotiomycetes</taxon>
        <taxon>Eurotiomycetidae</taxon>
        <taxon>Eurotiales</taxon>
        <taxon>Aspergillaceae</taxon>
        <taxon>Aspergillus</taxon>
        <taxon>Aspergillus subgen. Circumdati</taxon>
    </lineage>
</organism>